<feature type="modified residue" description="4-aspartylphosphate" evidence="3">
    <location>
        <position position="62"/>
    </location>
</feature>
<dbReference type="InterPro" id="IPR021800">
    <property type="entry name" value="DUF3369"/>
</dbReference>
<dbReference type="InterPro" id="IPR029016">
    <property type="entry name" value="GAF-like_dom_sf"/>
</dbReference>
<evidence type="ECO:0000256" key="3">
    <source>
        <dbReference type="PROSITE-ProRule" id="PRU00169"/>
    </source>
</evidence>
<dbReference type="STRING" id="1123282.SAMN02745823_01967"/>
<feature type="domain" description="Response regulatory" evidence="4">
    <location>
        <begin position="13"/>
        <end position="128"/>
    </location>
</feature>
<dbReference type="InterPro" id="IPR052020">
    <property type="entry name" value="Cyclic_di-GMP/3'3'-cGAMP_PDE"/>
</dbReference>
<dbReference type="EMBL" id="FQXV01000006">
    <property type="protein sequence ID" value="SHI02306.1"/>
    <property type="molecule type" value="Genomic_DNA"/>
</dbReference>
<evidence type="ECO:0000313" key="6">
    <source>
        <dbReference type="EMBL" id="SHI02306.1"/>
    </source>
</evidence>
<dbReference type="Proteomes" id="UP000183995">
    <property type="component" value="Unassembled WGS sequence"/>
</dbReference>
<evidence type="ECO:0000259" key="4">
    <source>
        <dbReference type="PROSITE" id="PS50110"/>
    </source>
</evidence>
<evidence type="ECO:0000259" key="5">
    <source>
        <dbReference type="PROSITE" id="PS51832"/>
    </source>
</evidence>
<accession>A0A1M5XRD3</accession>
<dbReference type="Gene3D" id="3.40.50.2300">
    <property type="match status" value="1"/>
</dbReference>
<dbReference type="GO" id="GO:0000160">
    <property type="term" value="P:phosphorelay signal transduction system"/>
    <property type="evidence" value="ECO:0007669"/>
    <property type="project" value="InterPro"/>
</dbReference>
<dbReference type="RefSeq" id="WP_073078299.1">
    <property type="nucleotide sequence ID" value="NZ_FQXV01000006.1"/>
</dbReference>
<name>A0A1M5XRD3_9FIRM</name>
<evidence type="ECO:0000256" key="2">
    <source>
        <dbReference type="ARBA" id="ARBA00024867"/>
    </source>
</evidence>
<dbReference type="InterPro" id="IPR003607">
    <property type="entry name" value="HD/PDEase_dom"/>
</dbReference>
<dbReference type="SUPFAM" id="SSF109604">
    <property type="entry name" value="HD-domain/PDEase-like"/>
    <property type="match status" value="1"/>
</dbReference>
<dbReference type="SUPFAM" id="SSF52172">
    <property type="entry name" value="CheY-like"/>
    <property type="match status" value="1"/>
</dbReference>
<dbReference type="InterPro" id="IPR006675">
    <property type="entry name" value="HDIG_dom"/>
</dbReference>
<evidence type="ECO:0000256" key="1">
    <source>
        <dbReference type="ARBA" id="ARBA00018672"/>
    </source>
</evidence>
<dbReference type="PANTHER" id="PTHR45228">
    <property type="entry name" value="CYCLIC DI-GMP PHOSPHODIESTERASE TM_0186-RELATED"/>
    <property type="match status" value="1"/>
</dbReference>
<dbReference type="AlphaFoldDB" id="A0A1M5XRD3"/>
<dbReference type="SUPFAM" id="SSF55781">
    <property type="entry name" value="GAF domain-like"/>
    <property type="match status" value="1"/>
</dbReference>
<feature type="domain" description="HD-GYP" evidence="5">
    <location>
        <begin position="302"/>
        <end position="497"/>
    </location>
</feature>
<reference evidence="6 7" key="1">
    <citation type="submission" date="2016-11" db="EMBL/GenBank/DDBJ databases">
        <authorList>
            <person name="Jaros S."/>
            <person name="Januszkiewicz K."/>
            <person name="Wedrychowicz H."/>
        </authorList>
    </citation>
    <scope>NUCLEOTIDE SEQUENCE [LARGE SCALE GENOMIC DNA]</scope>
    <source>
        <strain evidence="6 7">DSM 10068</strain>
    </source>
</reference>
<dbReference type="PANTHER" id="PTHR45228:SF4">
    <property type="entry name" value="LIPOPROTEIN"/>
    <property type="match status" value="1"/>
</dbReference>
<protein>
    <recommendedName>
        <fullName evidence="1">Stage 0 sporulation protein A homolog</fullName>
    </recommendedName>
</protein>
<dbReference type="Gene3D" id="3.30.450.40">
    <property type="match status" value="1"/>
</dbReference>
<dbReference type="Pfam" id="PF11849">
    <property type="entry name" value="DUF3369"/>
    <property type="match status" value="1"/>
</dbReference>
<sequence length="503" mass="56152">MRKRKSESVAEYNILALDDEVGILDSLSVVLKRNGYGFEGVTSPNDAVELIRSGRFDMLILDYMMQPINGDKVVERIREFDRELYILLLTGHKDMAPPLETIKALDIQGYCEKNDKFDQLILLVESAIKSIIQKKTIARFRDGLSKILDAVPKIYQLQPIGYILEGILSEAMTLVGGTSAFVLVDNTNDLSSDHKSIFRGVGDYNKTIEDFMAMLDPTLMEHIGSSRMTQQTVVIDSGIILPLINEFKQTIGVIYIDSDTPEDAQKLLEIYAAQAASAISNAFLHSLVNTKNDELNKTYDALRKTYIDTVEALRLTVDAKDEYTRGHSDRVAYFAGKVGKAFRLSEHDLETLRIGGIFHDIGKIGTSDEILQKADMLSGSEYEIIKQHPLKGAHILAAMSMFEDAVPLIKCHHEWVDGSGYPFGLKGEEIPFLGRILSVADAFDAMTSTRHYRSKLNLANAKDQLIKGSGTQFDESVVEVFIKVIVDDFQAVMEEFDGTMRPA</sequence>
<dbReference type="CDD" id="cd00077">
    <property type="entry name" value="HDc"/>
    <property type="match status" value="1"/>
</dbReference>
<dbReference type="Gene3D" id="1.10.3210.10">
    <property type="entry name" value="Hypothetical protein af1432"/>
    <property type="match status" value="1"/>
</dbReference>
<dbReference type="OrthoDB" id="9804747at2"/>
<dbReference type="PROSITE" id="PS50110">
    <property type="entry name" value="RESPONSE_REGULATORY"/>
    <property type="match status" value="1"/>
</dbReference>
<proteinExistence type="predicted"/>
<dbReference type="SMART" id="SM00448">
    <property type="entry name" value="REC"/>
    <property type="match status" value="1"/>
</dbReference>
<dbReference type="InterPro" id="IPR011006">
    <property type="entry name" value="CheY-like_superfamily"/>
</dbReference>
<keyword evidence="3" id="KW-0597">Phosphoprotein</keyword>
<evidence type="ECO:0000313" key="7">
    <source>
        <dbReference type="Proteomes" id="UP000183995"/>
    </source>
</evidence>
<dbReference type="CDD" id="cd00156">
    <property type="entry name" value="REC"/>
    <property type="match status" value="1"/>
</dbReference>
<dbReference type="InterPro" id="IPR001789">
    <property type="entry name" value="Sig_transdc_resp-reg_receiver"/>
</dbReference>
<dbReference type="NCBIfam" id="TIGR00277">
    <property type="entry name" value="HDIG"/>
    <property type="match status" value="1"/>
</dbReference>
<keyword evidence="7" id="KW-1185">Reference proteome</keyword>
<dbReference type="SMART" id="SM00471">
    <property type="entry name" value="HDc"/>
    <property type="match status" value="1"/>
</dbReference>
<gene>
    <name evidence="6" type="ORF">SAMN02745823_01967</name>
</gene>
<dbReference type="Pfam" id="PF13487">
    <property type="entry name" value="HD_5"/>
    <property type="match status" value="1"/>
</dbReference>
<comment type="function">
    <text evidence="2">May play the central regulatory role in sporulation. It may be an element of the effector pathway responsible for the activation of sporulation genes in response to nutritional stress. Spo0A may act in concert with spo0H (a sigma factor) to control the expression of some genes that are critical to the sporulation process.</text>
</comment>
<dbReference type="PROSITE" id="PS51832">
    <property type="entry name" value="HD_GYP"/>
    <property type="match status" value="1"/>
</dbReference>
<organism evidence="6 7">
    <name type="scientific">Sporobacter termitidis DSM 10068</name>
    <dbReference type="NCBI Taxonomy" id="1123282"/>
    <lineage>
        <taxon>Bacteria</taxon>
        <taxon>Bacillati</taxon>
        <taxon>Bacillota</taxon>
        <taxon>Clostridia</taxon>
        <taxon>Eubacteriales</taxon>
        <taxon>Oscillospiraceae</taxon>
        <taxon>Sporobacter</taxon>
    </lineage>
</organism>
<dbReference type="Pfam" id="PF00072">
    <property type="entry name" value="Response_reg"/>
    <property type="match status" value="1"/>
</dbReference>
<dbReference type="InterPro" id="IPR037522">
    <property type="entry name" value="HD_GYP_dom"/>
</dbReference>